<protein>
    <submittedName>
        <fullName evidence="3">Uncharacterized protein</fullName>
    </submittedName>
</protein>
<evidence type="ECO:0000256" key="1">
    <source>
        <dbReference type="SAM" id="MobiDB-lite"/>
    </source>
</evidence>
<evidence type="ECO:0000313" key="4">
    <source>
        <dbReference type="Proteomes" id="UP000218231"/>
    </source>
</evidence>
<feature type="chain" id="PRO_5012719778" evidence="2">
    <location>
        <begin position="20"/>
        <end position="125"/>
    </location>
</feature>
<keyword evidence="2" id="KW-0732">Signal</keyword>
<evidence type="ECO:0000313" key="3">
    <source>
        <dbReference type="EMBL" id="PAV91907.1"/>
    </source>
</evidence>
<proteinExistence type="predicted"/>
<reference evidence="3 4" key="1">
    <citation type="journal article" date="2017" name="Curr. Biol.">
        <title>Genome architecture and evolution of a unichromosomal asexual nematode.</title>
        <authorList>
            <person name="Fradin H."/>
            <person name="Zegar C."/>
            <person name="Gutwein M."/>
            <person name="Lucas J."/>
            <person name="Kovtun M."/>
            <person name="Corcoran D."/>
            <person name="Baugh L.R."/>
            <person name="Kiontke K."/>
            <person name="Gunsalus K."/>
            <person name="Fitch D.H."/>
            <person name="Piano F."/>
        </authorList>
    </citation>
    <scope>NUCLEOTIDE SEQUENCE [LARGE SCALE GENOMIC DNA]</scope>
    <source>
        <strain evidence="3">PF1309</strain>
    </source>
</reference>
<feature type="region of interest" description="Disordered" evidence="1">
    <location>
        <begin position="39"/>
        <end position="58"/>
    </location>
</feature>
<organism evidence="3 4">
    <name type="scientific">Diploscapter pachys</name>
    <dbReference type="NCBI Taxonomy" id="2018661"/>
    <lineage>
        <taxon>Eukaryota</taxon>
        <taxon>Metazoa</taxon>
        <taxon>Ecdysozoa</taxon>
        <taxon>Nematoda</taxon>
        <taxon>Chromadorea</taxon>
        <taxon>Rhabditida</taxon>
        <taxon>Rhabditina</taxon>
        <taxon>Rhabditomorpha</taxon>
        <taxon>Rhabditoidea</taxon>
        <taxon>Rhabditidae</taxon>
        <taxon>Diploscapter</taxon>
    </lineage>
</organism>
<gene>
    <name evidence="3" type="ORF">WR25_13975</name>
</gene>
<comment type="caution">
    <text evidence="3">The sequence shown here is derived from an EMBL/GenBank/DDBJ whole genome shotgun (WGS) entry which is preliminary data.</text>
</comment>
<accession>A0A2A2M107</accession>
<dbReference type="EMBL" id="LIAE01006283">
    <property type="protein sequence ID" value="PAV91907.1"/>
    <property type="molecule type" value="Genomic_DNA"/>
</dbReference>
<dbReference type="AlphaFoldDB" id="A0A2A2M107"/>
<keyword evidence="4" id="KW-1185">Reference proteome</keyword>
<name>A0A2A2M107_9BILA</name>
<feature type="signal peptide" evidence="2">
    <location>
        <begin position="1"/>
        <end position="19"/>
    </location>
</feature>
<dbReference type="Proteomes" id="UP000218231">
    <property type="component" value="Unassembled WGS sequence"/>
</dbReference>
<sequence>MKPTMISSFPLIPTSLVQLLLLLDSDESSLERKSREKRFGLMAGGESGSEEASNRLHEQNHRDALFSHKPIKILANNRRNVAGLIWMATLLQAVAGGDECLEEENENRRIEIGAVGQKLRDEEQH</sequence>
<evidence type="ECO:0000256" key="2">
    <source>
        <dbReference type="SAM" id="SignalP"/>
    </source>
</evidence>